<name>D1AAA2_THECD</name>
<evidence type="ECO:0000313" key="11">
    <source>
        <dbReference type="Proteomes" id="UP000001918"/>
    </source>
</evidence>
<dbReference type="Pfam" id="PF08352">
    <property type="entry name" value="oligo_HPY"/>
    <property type="match status" value="2"/>
</dbReference>
<dbReference type="InterPro" id="IPR013563">
    <property type="entry name" value="Oligopep_ABC_C"/>
</dbReference>
<keyword evidence="6" id="KW-0067">ATP-binding</keyword>
<dbReference type="PROSITE" id="PS00211">
    <property type="entry name" value="ABC_TRANSPORTER_1"/>
    <property type="match status" value="2"/>
</dbReference>
<dbReference type="PANTHER" id="PTHR43297">
    <property type="entry name" value="OLIGOPEPTIDE TRANSPORT ATP-BINDING PROTEIN APPD"/>
    <property type="match status" value="1"/>
</dbReference>
<dbReference type="SUPFAM" id="SSF52540">
    <property type="entry name" value="P-loop containing nucleoside triphosphate hydrolases"/>
    <property type="match status" value="2"/>
</dbReference>
<dbReference type="InterPro" id="IPR050388">
    <property type="entry name" value="ABC_Ni/Peptide_Import"/>
</dbReference>
<sequence length="688" mass="73511">MTVLEVRDLRVGFHGGRVPAVRGVDFSLKREEVLGIVGESGCGKSATALALMGLLPPGTKIGGSVRLHGRELIGRTDAELAAVRGRDIAMIFQDPAAALSPVRPVGDQIAETIRVHQGLRRAAARARAVELLDLVGVPDPARRARAHPHELSGGMRQRVMIAMAVANRPSVIVADEPTTALDGLARARTLGVLQWARETTGAAVIVITHDLGVAAHLADRVLVMYAGRAVETGPVEAVCTRPRMPYTIGLLRSVPRLEETPSTAGPAGSRLVALEGAPPVPGHLPPGCPFAPRCPVAQPRCRRTEPEPRVVGEDGHRVACLQDIGDPGDLYPRPAAPFSGPPAARAPSGRTERPVVLEVRDLVSRHRLRSSGPLRRAETVPVLDGVSFTVRAGETLALVGESGAGKTTTLLEIARLRAPQGGRITVLGHDVAALTAARRKALRRRIQLVFQDPSSCLDPRMRVADVLAEPLSACGLPRRHAAARIEELLALVGLEAELAGRYPASLSGGQRQRVAIARALATDPRLLLLDEPVSALDASVQAGVLKLLQDLKARLGPACLLVAHDLAMVGHVADRVAVMYRGRILEAGEVGQVYRRPAHPYTRELLAAVLPPDPRGGRRRFPPPAPPEHEGRPPPAGCRFRIRCPRYAALDPARSRRCEQDDPGPLRVGPDQFAACHYPEAMPPWTTP</sequence>
<evidence type="ECO:0000256" key="7">
    <source>
        <dbReference type="ARBA" id="ARBA00023136"/>
    </source>
</evidence>
<dbReference type="GO" id="GO:0005886">
    <property type="term" value="C:plasma membrane"/>
    <property type="evidence" value="ECO:0007669"/>
    <property type="project" value="UniProtKB-SubCell"/>
</dbReference>
<dbReference type="FunFam" id="3.40.50.300:FF:000016">
    <property type="entry name" value="Oligopeptide ABC transporter ATP-binding component"/>
    <property type="match status" value="1"/>
</dbReference>
<dbReference type="GO" id="GO:0016887">
    <property type="term" value="F:ATP hydrolysis activity"/>
    <property type="evidence" value="ECO:0007669"/>
    <property type="project" value="InterPro"/>
</dbReference>
<dbReference type="Proteomes" id="UP000001918">
    <property type="component" value="Chromosome"/>
</dbReference>
<dbReference type="GO" id="GO:0015833">
    <property type="term" value="P:peptide transport"/>
    <property type="evidence" value="ECO:0007669"/>
    <property type="project" value="InterPro"/>
</dbReference>
<dbReference type="HOGENOM" id="CLU_000604_86_2_11"/>
<evidence type="ECO:0000256" key="1">
    <source>
        <dbReference type="ARBA" id="ARBA00004202"/>
    </source>
</evidence>
<dbReference type="AlphaFoldDB" id="D1AAA2"/>
<dbReference type="InterPro" id="IPR017871">
    <property type="entry name" value="ABC_transporter-like_CS"/>
</dbReference>
<evidence type="ECO:0000259" key="9">
    <source>
        <dbReference type="PROSITE" id="PS50893"/>
    </source>
</evidence>
<dbReference type="InterPro" id="IPR003439">
    <property type="entry name" value="ABC_transporter-like_ATP-bd"/>
</dbReference>
<feature type="domain" description="ABC transporter" evidence="9">
    <location>
        <begin position="357"/>
        <end position="606"/>
    </location>
</feature>
<accession>D1AAA2</accession>
<dbReference type="eggNOG" id="COG0444">
    <property type="taxonomic scope" value="Bacteria"/>
</dbReference>
<comment type="subcellular location">
    <subcellularLocation>
        <location evidence="1">Cell membrane</location>
        <topology evidence="1">Peripheral membrane protein</topology>
    </subcellularLocation>
</comment>
<dbReference type="OrthoDB" id="2986442at2"/>
<dbReference type="eggNOG" id="COG4608">
    <property type="taxonomic scope" value="Bacteria"/>
</dbReference>
<dbReference type="PROSITE" id="PS50893">
    <property type="entry name" value="ABC_TRANSPORTER_2"/>
    <property type="match status" value="2"/>
</dbReference>
<dbReference type="InterPro" id="IPR003593">
    <property type="entry name" value="AAA+_ATPase"/>
</dbReference>
<evidence type="ECO:0000256" key="8">
    <source>
        <dbReference type="SAM" id="MobiDB-lite"/>
    </source>
</evidence>
<feature type="region of interest" description="Disordered" evidence="8">
    <location>
        <begin position="611"/>
        <end position="637"/>
    </location>
</feature>
<dbReference type="EMBL" id="CP001738">
    <property type="protein sequence ID" value="ACY98815.1"/>
    <property type="molecule type" value="Genomic_DNA"/>
</dbReference>
<evidence type="ECO:0000256" key="2">
    <source>
        <dbReference type="ARBA" id="ARBA00005417"/>
    </source>
</evidence>
<proteinExistence type="inferred from homology"/>
<dbReference type="CDD" id="cd03257">
    <property type="entry name" value="ABC_NikE_OppD_transporters"/>
    <property type="match status" value="2"/>
</dbReference>
<evidence type="ECO:0000256" key="6">
    <source>
        <dbReference type="ARBA" id="ARBA00022840"/>
    </source>
</evidence>
<keyword evidence="3" id="KW-0813">Transport</keyword>
<comment type="similarity">
    <text evidence="2">Belongs to the ABC transporter superfamily.</text>
</comment>
<dbReference type="Pfam" id="PF00005">
    <property type="entry name" value="ABC_tran"/>
    <property type="match status" value="2"/>
</dbReference>
<keyword evidence="11" id="KW-1185">Reference proteome</keyword>
<protein>
    <submittedName>
        <fullName evidence="10">Oligopeptide/dipeptide ABC transporter, ATPase subunit</fullName>
    </submittedName>
</protein>
<evidence type="ECO:0000256" key="4">
    <source>
        <dbReference type="ARBA" id="ARBA00022475"/>
    </source>
</evidence>
<feature type="region of interest" description="Disordered" evidence="8">
    <location>
        <begin position="652"/>
        <end position="672"/>
    </location>
</feature>
<dbReference type="GO" id="GO:0005524">
    <property type="term" value="F:ATP binding"/>
    <property type="evidence" value="ECO:0007669"/>
    <property type="project" value="UniProtKB-KW"/>
</dbReference>
<dbReference type="Gene3D" id="3.40.50.300">
    <property type="entry name" value="P-loop containing nucleotide triphosphate hydrolases"/>
    <property type="match status" value="2"/>
</dbReference>
<keyword evidence="7" id="KW-0472">Membrane</keyword>
<dbReference type="SMART" id="SM00382">
    <property type="entry name" value="AAA"/>
    <property type="match status" value="2"/>
</dbReference>
<feature type="domain" description="ABC transporter" evidence="9">
    <location>
        <begin position="6"/>
        <end position="251"/>
    </location>
</feature>
<evidence type="ECO:0000313" key="10">
    <source>
        <dbReference type="EMBL" id="ACY98815.1"/>
    </source>
</evidence>
<gene>
    <name evidence="10" type="ordered locus">Tcur_3276</name>
</gene>
<reference evidence="10 11" key="1">
    <citation type="journal article" date="2011" name="Stand. Genomic Sci.">
        <title>Complete genome sequence of Thermomonospora curvata type strain (B9).</title>
        <authorList>
            <person name="Chertkov O."/>
            <person name="Sikorski J."/>
            <person name="Nolan M."/>
            <person name="Lapidus A."/>
            <person name="Lucas S."/>
            <person name="Del Rio T.G."/>
            <person name="Tice H."/>
            <person name="Cheng J.F."/>
            <person name="Goodwin L."/>
            <person name="Pitluck S."/>
            <person name="Liolios K."/>
            <person name="Ivanova N."/>
            <person name="Mavromatis K."/>
            <person name="Mikhailova N."/>
            <person name="Ovchinnikova G."/>
            <person name="Pati A."/>
            <person name="Chen A."/>
            <person name="Palaniappan K."/>
            <person name="Djao O.D."/>
            <person name="Land M."/>
            <person name="Hauser L."/>
            <person name="Chang Y.J."/>
            <person name="Jeffries C.D."/>
            <person name="Brettin T."/>
            <person name="Han C."/>
            <person name="Detter J.C."/>
            <person name="Rohde M."/>
            <person name="Goker M."/>
            <person name="Woyke T."/>
            <person name="Bristow J."/>
            <person name="Eisen J.A."/>
            <person name="Markowitz V."/>
            <person name="Hugenholtz P."/>
            <person name="Klenk H.P."/>
            <person name="Kyrpides N.C."/>
        </authorList>
    </citation>
    <scope>NUCLEOTIDE SEQUENCE [LARGE SCALE GENOMIC DNA]</scope>
    <source>
        <strain evidence="11">ATCC 19995 / DSM 43183 / JCM 3096 / KCTC 9072 / NBRC 15933 / NCIMB 10081 / Henssen B9</strain>
    </source>
</reference>
<dbReference type="KEGG" id="tcu:Tcur_3276"/>
<dbReference type="NCBIfam" id="NF007739">
    <property type="entry name" value="PRK10419.1"/>
    <property type="match status" value="2"/>
</dbReference>
<dbReference type="RefSeq" id="WP_012853599.1">
    <property type="nucleotide sequence ID" value="NC_013510.1"/>
</dbReference>
<dbReference type="InterPro" id="IPR027417">
    <property type="entry name" value="P-loop_NTPase"/>
</dbReference>
<keyword evidence="5" id="KW-0547">Nucleotide-binding</keyword>
<organism evidence="10 11">
    <name type="scientific">Thermomonospora curvata (strain ATCC 19995 / DSM 43183 / JCM 3096 / KCTC 9072 / NBRC 15933 / NCIMB 10081 / Henssen B9)</name>
    <dbReference type="NCBI Taxonomy" id="471852"/>
    <lineage>
        <taxon>Bacteria</taxon>
        <taxon>Bacillati</taxon>
        <taxon>Actinomycetota</taxon>
        <taxon>Actinomycetes</taxon>
        <taxon>Streptosporangiales</taxon>
        <taxon>Thermomonosporaceae</taxon>
        <taxon>Thermomonospora</taxon>
    </lineage>
</organism>
<dbReference type="NCBIfam" id="TIGR01727">
    <property type="entry name" value="oligo_HPY"/>
    <property type="match status" value="2"/>
</dbReference>
<dbReference type="PANTHER" id="PTHR43297:SF2">
    <property type="entry name" value="DIPEPTIDE TRANSPORT ATP-BINDING PROTEIN DPPD"/>
    <property type="match status" value="1"/>
</dbReference>
<dbReference type="STRING" id="471852.Tcur_3276"/>
<evidence type="ECO:0000256" key="5">
    <source>
        <dbReference type="ARBA" id="ARBA00022741"/>
    </source>
</evidence>
<evidence type="ECO:0000256" key="3">
    <source>
        <dbReference type="ARBA" id="ARBA00022448"/>
    </source>
</evidence>
<dbReference type="NCBIfam" id="NF008453">
    <property type="entry name" value="PRK11308.1"/>
    <property type="match status" value="2"/>
</dbReference>
<keyword evidence="4" id="KW-1003">Cell membrane</keyword>